<name>A0A7X2NPY4_9CLOT</name>
<dbReference type="AlphaFoldDB" id="A0A7X2NPY4"/>
<dbReference type="Proteomes" id="UP000429958">
    <property type="component" value="Unassembled WGS sequence"/>
</dbReference>
<sequence length="61" mass="6784">MHWPRERRSSLGWAGAFALEETPVHKGYHSSRKQPIDVAARKSPVFKAGKRLKEKVNGAGA</sequence>
<keyword evidence="2" id="KW-1185">Reference proteome</keyword>
<evidence type="ECO:0000313" key="2">
    <source>
        <dbReference type="Proteomes" id="UP000429958"/>
    </source>
</evidence>
<proteinExistence type="predicted"/>
<evidence type="ECO:0000313" key="1">
    <source>
        <dbReference type="EMBL" id="MSS38735.1"/>
    </source>
</evidence>
<dbReference type="GO" id="GO:0003677">
    <property type="term" value="F:DNA binding"/>
    <property type="evidence" value="ECO:0007669"/>
    <property type="project" value="InterPro"/>
</dbReference>
<gene>
    <name evidence="1" type="ORF">FYJ39_20125</name>
</gene>
<dbReference type="InterPro" id="IPR000119">
    <property type="entry name" value="Hist_DNA-bd"/>
</dbReference>
<organism evidence="1 2">
    <name type="scientific">Clostridium porci</name>
    <dbReference type="NCBI Taxonomy" id="2605778"/>
    <lineage>
        <taxon>Bacteria</taxon>
        <taxon>Bacillati</taxon>
        <taxon>Bacillota</taxon>
        <taxon>Clostridia</taxon>
        <taxon>Eubacteriales</taxon>
        <taxon>Clostridiaceae</taxon>
        <taxon>Clostridium</taxon>
    </lineage>
</organism>
<dbReference type="Gene3D" id="4.10.520.10">
    <property type="entry name" value="IHF-like DNA-binding proteins"/>
    <property type="match status" value="1"/>
</dbReference>
<dbReference type="InterPro" id="IPR010992">
    <property type="entry name" value="IHF-like_DNA-bd_dom_sf"/>
</dbReference>
<accession>A0A7X2NPY4</accession>
<comment type="caution">
    <text evidence="1">The sequence shown here is derived from an EMBL/GenBank/DDBJ whole genome shotgun (WGS) entry which is preliminary data.</text>
</comment>
<dbReference type="EMBL" id="VUMD01000050">
    <property type="protein sequence ID" value="MSS38735.1"/>
    <property type="molecule type" value="Genomic_DNA"/>
</dbReference>
<dbReference type="RefSeq" id="WP_154474097.1">
    <property type="nucleotide sequence ID" value="NZ_VUMD01000050.1"/>
</dbReference>
<dbReference type="Pfam" id="PF00216">
    <property type="entry name" value="Bac_DNA_binding"/>
    <property type="match status" value="1"/>
</dbReference>
<reference evidence="1 2" key="1">
    <citation type="submission" date="2019-08" db="EMBL/GenBank/DDBJ databases">
        <title>In-depth cultivation of the pig gut microbiome towards novel bacterial diversity and tailored functional studies.</title>
        <authorList>
            <person name="Wylensek D."/>
            <person name="Hitch T.C.A."/>
            <person name="Clavel T."/>
        </authorList>
    </citation>
    <scope>NUCLEOTIDE SEQUENCE [LARGE SCALE GENOMIC DNA]</scope>
    <source>
        <strain evidence="1 2">WCA-389-WT-23D1</strain>
    </source>
</reference>
<protein>
    <submittedName>
        <fullName evidence="1">Uncharacterized protein</fullName>
    </submittedName>
</protein>
<dbReference type="GO" id="GO:0030527">
    <property type="term" value="F:structural constituent of chromatin"/>
    <property type="evidence" value="ECO:0007669"/>
    <property type="project" value="InterPro"/>
</dbReference>
<dbReference type="SUPFAM" id="SSF47729">
    <property type="entry name" value="IHF-like DNA-binding proteins"/>
    <property type="match status" value="1"/>
</dbReference>